<gene>
    <name evidence="2" type="ORF">SDC9_81070</name>
</gene>
<feature type="region of interest" description="Disordered" evidence="1">
    <location>
        <begin position="363"/>
        <end position="411"/>
    </location>
</feature>
<proteinExistence type="predicted"/>
<feature type="compositionally biased region" description="Basic residues" evidence="1">
    <location>
        <begin position="378"/>
        <end position="390"/>
    </location>
</feature>
<accession>A0A644Z1I9</accession>
<protein>
    <submittedName>
        <fullName evidence="2">Uncharacterized protein</fullName>
    </submittedName>
</protein>
<organism evidence="2">
    <name type="scientific">bioreactor metagenome</name>
    <dbReference type="NCBI Taxonomy" id="1076179"/>
    <lineage>
        <taxon>unclassified sequences</taxon>
        <taxon>metagenomes</taxon>
        <taxon>ecological metagenomes</taxon>
    </lineage>
</organism>
<reference evidence="2" key="1">
    <citation type="submission" date="2019-08" db="EMBL/GenBank/DDBJ databases">
        <authorList>
            <person name="Kucharzyk K."/>
            <person name="Murdoch R.W."/>
            <person name="Higgins S."/>
            <person name="Loffler F."/>
        </authorList>
    </citation>
    <scope>NUCLEOTIDE SEQUENCE</scope>
</reference>
<comment type="caution">
    <text evidence="2">The sequence shown here is derived from an EMBL/GenBank/DDBJ whole genome shotgun (WGS) entry which is preliminary data.</text>
</comment>
<evidence type="ECO:0000313" key="2">
    <source>
        <dbReference type="EMBL" id="MPM34487.1"/>
    </source>
</evidence>
<feature type="region of interest" description="Disordered" evidence="1">
    <location>
        <begin position="161"/>
        <end position="194"/>
    </location>
</feature>
<name>A0A644Z1I9_9ZZZZ</name>
<dbReference type="EMBL" id="VSSQ01006989">
    <property type="protein sequence ID" value="MPM34487.1"/>
    <property type="molecule type" value="Genomic_DNA"/>
</dbReference>
<sequence>MVLDGPVLGSSVLDGRVLERGDVRPEGVLLVGELGGLFGVHDVEPVGEVRRGERDGAGPQVGGEVVRLGLQPRPPGVVDRAGAGEVRPDPLDRVLGPPAVLLGPGAVLGRIVRGGVGAQPVGEHLDQLRPLPGPGPVQGRLGDRLHGQRVVAVDPYARDAEPLTAAGERDDGLAGRGHRDGPLVVGHDEDDRGVVAGRPDERLVHVALGAGPVAEERQHRPVVGAAGAGDALGLQCHRPADRVQRVGADDDRVAVEPGRDRVPAPHVDTAPQRHQVQRVDPADQRRTVLAVGREAHVGRLHRPHRPGADRLLAQRRRPQAQLALPLQGGALGVQPAGQHHVAQQGGDVGVGAAERVVRIGQPYAVDAEQADHPDVTARRRSRAGHPRRVRPPLSGGGLHGHEASFVRPAAR</sequence>
<dbReference type="AlphaFoldDB" id="A0A644Z1I9"/>
<evidence type="ECO:0000256" key="1">
    <source>
        <dbReference type="SAM" id="MobiDB-lite"/>
    </source>
</evidence>